<evidence type="ECO:0000256" key="8">
    <source>
        <dbReference type="ARBA" id="ARBA00022723"/>
    </source>
</evidence>
<evidence type="ECO:0000256" key="5">
    <source>
        <dbReference type="ARBA" id="ARBA00022695"/>
    </source>
</evidence>
<evidence type="ECO:0000256" key="4">
    <source>
        <dbReference type="ARBA" id="ARBA00022679"/>
    </source>
</evidence>
<comment type="similarity">
    <text evidence="3">Belongs to the nanoviruses/circoviruses replication-associated protein family.</text>
</comment>
<evidence type="ECO:0000256" key="11">
    <source>
        <dbReference type="ARBA" id="ARBA00022801"/>
    </source>
</evidence>
<evidence type="ECO:0000259" key="18">
    <source>
        <dbReference type="PROSITE" id="PS52020"/>
    </source>
</evidence>
<proteinExistence type="inferred from homology"/>
<dbReference type="Gene3D" id="3.40.1310.20">
    <property type="match status" value="1"/>
</dbReference>
<dbReference type="GO" id="GO:0000166">
    <property type="term" value="F:nucleotide binding"/>
    <property type="evidence" value="ECO:0007669"/>
    <property type="project" value="UniProtKB-KW"/>
</dbReference>
<keyword evidence="4" id="KW-0808">Transferase</keyword>
<evidence type="ECO:0000256" key="3">
    <source>
        <dbReference type="ARBA" id="ARBA00008545"/>
    </source>
</evidence>
<keyword evidence="14" id="KW-0511">Multifunctional enzyme</keyword>
<evidence type="ECO:0000256" key="14">
    <source>
        <dbReference type="ARBA" id="ARBA00023268"/>
    </source>
</evidence>
<dbReference type="InterPro" id="IPR000605">
    <property type="entry name" value="Helicase_SF3_ssDNA/RNA_vir"/>
</dbReference>
<keyword evidence="10" id="KW-0255">Endonuclease</keyword>
<keyword evidence="9" id="KW-0547">Nucleotide-binding</keyword>
<evidence type="ECO:0000256" key="6">
    <source>
        <dbReference type="ARBA" id="ARBA00022705"/>
    </source>
</evidence>
<dbReference type="GO" id="GO:0003724">
    <property type="term" value="F:RNA helicase activity"/>
    <property type="evidence" value="ECO:0007669"/>
    <property type="project" value="InterPro"/>
</dbReference>
<evidence type="ECO:0000256" key="13">
    <source>
        <dbReference type="ARBA" id="ARBA00023125"/>
    </source>
</evidence>
<protein>
    <recommendedName>
        <fullName evidence="15">ATP-dependent helicase Rep</fullName>
    </recommendedName>
    <alternativeName>
        <fullName evidence="16">RepP</fullName>
    </alternativeName>
</protein>
<keyword evidence="6" id="KW-0235">DNA replication</keyword>
<dbReference type="GO" id="GO:0042025">
    <property type="term" value="C:host cell nucleus"/>
    <property type="evidence" value="ECO:0007669"/>
    <property type="project" value="UniProtKB-SubCell"/>
</dbReference>
<dbReference type="EMBL" id="KY487835">
    <property type="protein sequence ID" value="AUM61742.1"/>
    <property type="molecule type" value="Genomic_DNA"/>
</dbReference>
<evidence type="ECO:0000256" key="7">
    <source>
        <dbReference type="ARBA" id="ARBA00022722"/>
    </source>
</evidence>
<feature type="domain" description="CRESS-DNA virus Rep endonuclease" evidence="18">
    <location>
        <begin position="30"/>
        <end position="125"/>
    </location>
</feature>
<keyword evidence="12" id="KW-0190">Covalent protein-DNA linkage</keyword>
<evidence type="ECO:0000256" key="10">
    <source>
        <dbReference type="ARBA" id="ARBA00022759"/>
    </source>
</evidence>
<accession>A0A2K9LSA2</accession>
<gene>
    <name evidence="19" type="primary">Rep</name>
</gene>
<evidence type="ECO:0000313" key="19">
    <source>
        <dbReference type="EMBL" id="AUM61742.1"/>
    </source>
</evidence>
<evidence type="ECO:0000256" key="17">
    <source>
        <dbReference type="ARBA" id="ARBA00049360"/>
    </source>
</evidence>
<dbReference type="GO" id="GO:0003677">
    <property type="term" value="F:DNA binding"/>
    <property type="evidence" value="ECO:0007669"/>
    <property type="project" value="UniProtKB-KW"/>
</dbReference>
<dbReference type="GO" id="GO:0016779">
    <property type="term" value="F:nucleotidyltransferase activity"/>
    <property type="evidence" value="ECO:0007669"/>
    <property type="project" value="UniProtKB-KW"/>
</dbReference>
<sequence length="301" mass="35079">MIFLTRCFFEIPRFLKERLRREDFIAMPTTERSRGWCFTMYGDFEEKESMLRKLPVQYACWGREIAPTTGRPHLQGYLYFPEKKAWGALKKIDKEAHWEAARKSPQANYDYCSKEGRYFEEIGVKPVMGARTDLQAVAEEVRNGASLQAIAEAHPGMFVQYSKGFAALKNSLMKDRTTKPDVTWVYGETGLGKTKLAVELCKSFYMKDGTQWWDGYEQQECIIVDDFDGKWPFRDLLRFLDRYKYQGQCKGGYVKINSPEIVITCEYPPSHFWTGSELAQIQRRITELVHLKTPKCETPRS</sequence>
<dbReference type="GO" id="GO:0016787">
    <property type="term" value="F:hydrolase activity"/>
    <property type="evidence" value="ECO:0007669"/>
    <property type="project" value="UniProtKB-KW"/>
</dbReference>
<keyword evidence="11" id="KW-0378">Hydrolase</keyword>
<evidence type="ECO:0000256" key="1">
    <source>
        <dbReference type="ARBA" id="ARBA00001936"/>
    </source>
</evidence>
<dbReference type="InterPro" id="IPR049912">
    <property type="entry name" value="CRESS_DNA_REP"/>
</dbReference>
<comment type="catalytic activity">
    <reaction evidence="17">
        <text>ATP + H2O = ADP + phosphate + H(+)</text>
        <dbReference type="Rhea" id="RHEA:13065"/>
        <dbReference type="ChEBI" id="CHEBI:15377"/>
        <dbReference type="ChEBI" id="CHEBI:15378"/>
        <dbReference type="ChEBI" id="CHEBI:30616"/>
        <dbReference type="ChEBI" id="CHEBI:43474"/>
        <dbReference type="ChEBI" id="CHEBI:456216"/>
    </reaction>
</comment>
<evidence type="ECO:0000256" key="16">
    <source>
        <dbReference type="ARBA" id="ARBA00032243"/>
    </source>
</evidence>
<comment type="subcellular location">
    <subcellularLocation>
        <location evidence="2">Host nucleus</location>
    </subcellularLocation>
</comment>
<dbReference type="Pfam" id="PF02407">
    <property type="entry name" value="Viral_Rep"/>
    <property type="match status" value="1"/>
</dbReference>
<comment type="cofactor">
    <cofactor evidence="1">
        <name>Mn(2+)</name>
        <dbReference type="ChEBI" id="CHEBI:29035"/>
    </cofactor>
</comment>
<dbReference type="PROSITE" id="PS52020">
    <property type="entry name" value="CRESS_DNA_REP"/>
    <property type="match status" value="1"/>
</dbReference>
<dbReference type="GO" id="GO:0006260">
    <property type="term" value="P:DNA replication"/>
    <property type="evidence" value="ECO:0007669"/>
    <property type="project" value="UniProtKB-KW"/>
</dbReference>
<dbReference type="GO" id="GO:0046872">
    <property type="term" value="F:metal ion binding"/>
    <property type="evidence" value="ECO:0007669"/>
    <property type="project" value="UniProtKB-KW"/>
</dbReference>
<evidence type="ECO:0000256" key="15">
    <source>
        <dbReference type="ARBA" id="ARBA00030754"/>
    </source>
</evidence>
<keyword evidence="13" id="KW-0238">DNA-binding</keyword>
<evidence type="ECO:0000256" key="9">
    <source>
        <dbReference type="ARBA" id="ARBA00022741"/>
    </source>
</evidence>
<evidence type="ECO:0000256" key="2">
    <source>
        <dbReference type="ARBA" id="ARBA00004147"/>
    </source>
</evidence>
<reference evidence="19" key="1">
    <citation type="submission" date="2017-01" db="EMBL/GenBank/DDBJ databases">
        <title>High-throughput sequencing uncovers low homogeneity in the biogeography of single-stranded DNA viruses.</title>
        <authorList>
            <person name="Pearson V.M."/>
            <person name="Rokyta D.R."/>
        </authorList>
    </citation>
    <scope>NUCLEOTIDE SEQUENCE</scope>
</reference>
<dbReference type="SUPFAM" id="SSF52540">
    <property type="entry name" value="P-loop containing nucleoside triphosphate hydrolases"/>
    <property type="match status" value="1"/>
</dbReference>
<dbReference type="GO" id="GO:0004519">
    <property type="term" value="F:endonuclease activity"/>
    <property type="evidence" value="ECO:0007669"/>
    <property type="project" value="UniProtKB-KW"/>
</dbReference>
<dbReference type="GO" id="GO:0003723">
    <property type="term" value="F:RNA binding"/>
    <property type="evidence" value="ECO:0007669"/>
    <property type="project" value="InterPro"/>
</dbReference>
<dbReference type="Pfam" id="PF00910">
    <property type="entry name" value="RNA_helicase"/>
    <property type="match status" value="1"/>
</dbReference>
<keyword evidence="7" id="KW-0540">Nuclease</keyword>
<evidence type="ECO:0000256" key="12">
    <source>
        <dbReference type="ARBA" id="ARBA00023124"/>
    </source>
</evidence>
<keyword evidence="8" id="KW-0479">Metal-binding</keyword>
<name>A0A2K9LSA2_9VIRU</name>
<keyword evidence="5" id="KW-0548">Nucleotidyltransferase</keyword>
<dbReference type="InterPro" id="IPR027417">
    <property type="entry name" value="P-loop_NTPase"/>
</dbReference>
<organism evidence="19">
    <name type="scientific">uncultured virus</name>
    <dbReference type="NCBI Taxonomy" id="340016"/>
    <lineage>
        <taxon>Viruses</taxon>
        <taxon>environmental samples</taxon>
    </lineage>
</organism>